<feature type="transmembrane region" description="Helical" evidence="2">
    <location>
        <begin position="147"/>
        <end position="165"/>
    </location>
</feature>
<gene>
    <name evidence="3" type="ORF">VB776_06785</name>
</gene>
<protein>
    <recommendedName>
        <fullName evidence="5">Lipoprotein</fullName>
    </recommendedName>
</protein>
<dbReference type="Proteomes" id="UP001303899">
    <property type="component" value="Unassembled WGS sequence"/>
</dbReference>
<feature type="coiled-coil region" evidence="1">
    <location>
        <begin position="115"/>
        <end position="142"/>
    </location>
</feature>
<organism evidence="3 4">
    <name type="scientific">Arcicella gelida</name>
    <dbReference type="NCBI Taxonomy" id="2984195"/>
    <lineage>
        <taxon>Bacteria</taxon>
        <taxon>Pseudomonadati</taxon>
        <taxon>Bacteroidota</taxon>
        <taxon>Cytophagia</taxon>
        <taxon>Cytophagales</taxon>
        <taxon>Flectobacillaceae</taxon>
        <taxon>Arcicella</taxon>
    </lineage>
</organism>
<name>A0ABU5S288_9BACT</name>
<keyword evidence="4" id="KW-1185">Reference proteome</keyword>
<keyword evidence="2" id="KW-1133">Transmembrane helix</keyword>
<reference evidence="3 4" key="1">
    <citation type="submission" date="2023-12" db="EMBL/GenBank/DDBJ databases">
        <title>Novel species of the genus Arcicella isolated from rivers.</title>
        <authorList>
            <person name="Lu H."/>
        </authorList>
    </citation>
    <scope>NUCLEOTIDE SEQUENCE [LARGE SCALE GENOMIC DNA]</scope>
    <source>
        <strain evidence="3 4">DC2W</strain>
    </source>
</reference>
<accession>A0ABU5S288</accession>
<sequence>MKKYFLISILFLFQFSCVTEKKARSRAIEFYREHPAELAQTCADKFPIGTEYIKGFSIIRKDTTINRAIFLNCPEIINPVTKTSYVPQVKCPEVQTIYIETIRVDTLKKENPARVEQYRLEKEDVEKKYKVLEADLKATKIESQQRLHLIIILCALVGLSIYLRIKK</sequence>
<keyword evidence="2" id="KW-0472">Membrane</keyword>
<evidence type="ECO:0000256" key="1">
    <source>
        <dbReference type="SAM" id="Coils"/>
    </source>
</evidence>
<proteinExistence type="predicted"/>
<evidence type="ECO:0000313" key="4">
    <source>
        <dbReference type="Proteomes" id="UP001303899"/>
    </source>
</evidence>
<comment type="caution">
    <text evidence="3">The sequence shown here is derived from an EMBL/GenBank/DDBJ whole genome shotgun (WGS) entry which is preliminary data.</text>
</comment>
<evidence type="ECO:0000256" key="2">
    <source>
        <dbReference type="SAM" id="Phobius"/>
    </source>
</evidence>
<dbReference type="RefSeq" id="WP_323327322.1">
    <property type="nucleotide sequence ID" value="NZ_JAYGIL010000006.1"/>
</dbReference>
<keyword evidence="2" id="KW-0812">Transmembrane</keyword>
<dbReference type="EMBL" id="JAYGIL010000006">
    <property type="protein sequence ID" value="MEA5402612.1"/>
    <property type="molecule type" value="Genomic_DNA"/>
</dbReference>
<evidence type="ECO:0008006" key="5">
    <source>
        <dbReference type="Google" id="ProtNLM"/>
    </source>
</evidence>
<keyword evidence="1" id="KW-0175">Coiled coil</keyword>
<evidence type="ECO:0000313" key="3">
    <source>
        <dbReference type="EMBL" id="MEA5402612.1"/>
    </source>
</evidence>